<organism evidence="2 3">
    <name type="scientific">Gymnopus androsaceus JB14</name>
    <dbReference type="NCBI Taxonomy" id="1447944"/>
    <lineage>
        <taxon>Eukaryota</taxon>
        <taxon>Fungi</taxon>
        <taxon>Dikarya</taxon>
        <taxon>Basidiomycota</taxon>
        <taxon>Agaricomycotina</taxon>
        <taxon>Agaricomycetes</taxon>
        <taxon>Agaricomycetidae</taxon>
        <taxon>Agaricales</taxon>
        <taxon>Marasmiineae</taxon>
        <taxon>Omphalotaceae</taxon>
        <taxon>Gymnopus</taxon>
    </lineage>
</organism>
<evidence type="ECO:0000313" key="2">
    <source>
        <dbReference type="EMBL" id="KAE9397510.1"/>
    </source>
</evidence>
<sequence>MHLLLPTVRRMYRLTISLPWYYNNVLTLRERAVYMNNGVALPMPQHCQSEADIRRWKKLNTKKFMEEYGNEVLDQYDIPTEEELERLDRNEDTDNEADEDDEDDEDFTDSEDEAADGDT</sequence>
<protein>
    <submittedName>
        <fullName evidence="2">Uncharacterized protein</fullName>
    </submittedName>
</protein>
<dbReference type="OrthoDB" id="3056461at2759"/>
<evidence type="ECO:0000313" key="3">
    <source>
        <dbReference type="Proteomes" id="UP000799118"/>
    </source>
</evidence>
<dbReference type="EMBL" id="ML769496">
    <property type="protein sequence ID" value="KAE9397510.1"/>
    <property type="molecule type" value="Genomic_DNA"/>
</dbReference>
<accession>A0A6A4HIK3</accession>
<reference evidence="2" key="1">
    <citation type="journal article" date="2019" name="Environ. Microbiol.">
        <title>Fungal ecological strategies reflected in gene transcription - a case study of two litter decomposers.</title>
        <authorList>
            <person name="Barbi F."/>
            <person name="Kohler A."/>
            <person name="Barry K."/>
            <person name="Baskaran P."/>
            <person name="Daum C."/>
            <person name="Fauchery L."/>
            <person name="Ihrmark K."/>
            <person name="Kuo A."/>
            <person name="LaButti K."/>
            <person name="Lipzen A."/>
            <person name="Morin E."/>
            <person name="Grigoriev I.V."/>
            <person name="Henrissat B."/>
            <person name="Lindahl B."/>
            <person name="Martin F."/>
        </authorList>
    </citation>
    <scope>NUCLEOTIDE SEQUENCE</scope>
    <source>
        <strain evidence="2">JB14</strain>
    </source>
</reference>
<evidence type="ECO:0000256" key="1">
    <source>
        <dbReference type="SAM" id="MobiDB-lite"/>
    </source>
</evidence>
<dbReference type="AlphaFoldDB" id="A0A6A4HIK3"/>
<feature type="region of interest" description="Disordered" evidence="1">
    <location>
        <begin position="73"/>
        <end position="119"/>
    </location>
</feature>
<dbReference type="Proteomes" id="UP000799118">
    <property type="component" value="Unassembled WGS sequence"/>
</dbReference>
<proteinExistence type="predicted"/>
<keyword evidence="3" id="KW-1185">Reference proteome</keyword>
<feature type="compositionally biased region" description="Acidic residues" evidence="1">
    <location>
        <begin position="93"/>
        <end position="119"/>
    </location>
</feature>
<name>A0A6A4HIK3_9AGAR</name>
<gene>
    <name evidence="2" type="ORF">BT96DRAFT_71109</name>
</gene>